<dbReference type="GO" id="GO:0005737">
    <property type="term" value="C:cytoplasm"/>
    <property type="evidence" value="ECO:0007669"/>
    <property type="project" value="TreeGrafter"/>
</dbReference>
<dbReference type="Pfam" id="PF17171">
    <property type="entry name" value="GST_C_6"/>
    <property type="match status" value="1"/>
</dbReference>
<feature type="compositionally biased region" description="Basic and acidic residues" evidence="1">
    <location>
        <begin position="372"/>
        <end position="385"/>
    </location>
</feature>
<dbReference type="InterPro" id="IPR050931">
    <property type="entry name" value="Mito_Protein_Transport_Metaxin"/>
</dbReference>
<feature type="region of interest" description="Disordered" evidence="1">
    <location>
        <begin position="371"/>
        <end position="413"/>
    </location>
</feature>
<dbReference type="InterPro" id="IPR033468">
    <property type="entry name" value="Metaxin_GST"/>
</dbReference>
<proteinExistence type="predicted"/>
<dbReference type="AlphaFoldDB" id="A0A226EK19"/>
<evidence type="ECO:0000256" key="2">
    <source>
        <dbReference type="SAM" id="Phobius"/>
    </source>
</evidence>
<gene>
    <name evidence="5" type="ORF">Fcan01_08402</name>
</gene>
<feature type="compositionally biased region" description="Polar residues" evidence="1">
    <location>
        <begin position="432"/>
        <end position="449"/>
    </location>
</feature>
<evidence type="ECO:0000256" key="1">
    <source>
        <dbReference type="SAM" id="MobiDB-lite"/>
    </source>
</evidence>
<dbReference type="PANTHER" id="PTHR12289">
    <property type="entry name" value="METAXIN RELATED"/>
    <property type="match status" value="1"/>
</dbReference>
<keyword evidence="2" id="KW-1133">Transmembrane helix</keyword>
<dbReference type="Proteomes" id="UP000198287">
    <property type="component" value="Unassembled WGS sequence"/>
</dbReference>
<protein>
    <submittedName>
        <fullName evidence="5">Failed axon connections</fullName>
    </submittedName>
</protein>
<dbReference type="SUPFAM" id="SSF47616">
    <property type="entry name" value="GST C-terminal domain-like"/>
    <property type="match status" value="1"/>
</dbReference>
<dbReference type="OrthoDB" id="5809458at2759"/>
<evidence type="ECO:0000313" key="6">
    <source>
        <dbReference type="Proteomes" id="UP000198287"/>
    </source>
</evidence>
<dbReference type="InterPro" id="IPR036282">
    <property type="entry name" value="Glutathione-S-Trfase_C_sf"/>
</dbReference>
<sequence>MSSIRPNLAYPEPVSSDSSVAGFFEQRSFRRLVAVLGIGSAVVLAYSAFKKHLFLPTPSLDDFTKEIEAEIPIPVTIADDVVGDGNVNANEETETEEPPPKKEKVILYQVPRGFFTPVISPFGLTLETFLRVADIEHEVVVRTTIDGSETPWVKVGDEEIKNHKQCISFLTKKFNINLLEEATSSRKTAARLIATLFESKIAWGVALWRWVYDGGRSVKDIQALAPTSAAVLSNIKDSVIRAAEHQGMGSQEDVTATVIQGLADATSALGKHKYFLGNTPGEVDCHVFSLLAQMVWNMPGSPFEKAIKRQPLLIDYVIRMRDQYWPDWADLILQTKENTKQSNENSLSGSPSILHSKSITSTNGSINIAAHSEPEQKLDSGKSLEKMSTVTARQSSLDGPVVAPVNSTPQNSVRPQIIDAAKPPEVTASLPPVSQSQLEQPSAKSTTDQRNADSKIPVANNVPTNIFPSTMTTQYRNEWNSGVRQDVAVPQHQYIPPMQHQRMQMHSYMQMPLTPAPVVYPGVVSHPGQYPRMGDYMSPMSHAPPQYMFAPQNSPYTEDLKRATAAILQPKLQEALERQNQTFTSYCWQ</sequence>
<keyword evidence="6" id="KW-1185">Reference proteome</keyword>
<dbReference type="EMBL" id="LNIX01000003">
    <property type="protein sequence ID" value="OXA57548.1"/>
    <property type="molecule type" value="Genomic_DNA"/>
</dbReference>
<feature type="region of interest" description="Disordered" evidence="1">
    <location>
        <begin position="426"/>
        <end position="467"/>
    </location>
</feature>
<name>A0A226EK19_FOLCA</name>
<organism evidence="5 6">
    <name type="scientific">Folsomia candida</name>
    <name type="common">Springtail</name>
    <dbReference type="NCBI Taxonomy" id="158441"/>
    <lineage>
        <taxon>Eukaryota</taxon>
        <taxon>Metazoa</taxon>
        <taxon>Ecdysozoa</taxon>
        <taxon>Arthropoda</taxon>
        <taxon>Hexapoda</taxon>
        <taxon>Collembola</taxon>
        <taxon>Entomobryomorpha</taxon>
        <taxon>Isotomoidea</taxon>
        <taxon>Isotomidae</taxon>
        <taxon>Proisotominae</taxon>
        <taxon>Folsomia</taxon>
    </lineage>
</organism>
<feature type="transmembrane region" description="Helical" evidence="2">
    <location>
        <begin position="32"/>
        <end position="49"/>
    </location>
</feature>
<evidence type="ECO:0000259" key="3">
    <source>
        <dbReference type="Pfam" id="PF17171"/>
    </source>
</evidence>
<feature type="compositionally biased region" description="Polar residues" evidence="1">
    <location>
        <begin position="386"/>
        <end position="397"/>
    </location>
</feature>
<keyword evidence="2" id="KW-0812">Transmembrane</keyword>
<feature type="domain" description="Metaxin glutathione S-transferase" evidence="3">
    <location>
        <begin position="267"/>
        <end position="320"/>
    </location>
</feature>
<accession>A0A226EK19</accession>
<dbReference type="CDD" id="cd03054">
    <property type="entry name" value="GST_N_Metaxin"/>
    <property type="match status" value="1"/>
</dbReference>
<comment type="caution">
    <text evidence="5">The sequence shown here is derived from an EMBL/GenBank/DDBJ whole genome shotgun (WGS) entry which is preliminary data.</text>
</comment>
<evidence type="ECO:0000259" key="4">
    <source>
        <dbReference type="Pfam" id="PF17172"/>
    </source>
</evidence>
<dbReference type="InterPro" id="IPR012336">
    <property type="entry name" value="Thioredoxin-like_fold"/>
</dbReference>
<dbReference type="CDD" id="cd03193">
    <property type="entry name" value="GST_C_Metaxin"/>
    <property type="match status" value="1"/>
</dbReference>
<keyword evidence="2" id="KW-0472">Membrane</keyword>
<reference evidence="5 6" key="1">
    <citation type="submission" date="2015-12" db="EMBL/GenBank/DDBJ databases">
        <title>The genome of Folsomia candida.</title>
        <authorList>
            <person name="Faddeeva A."/>
            <person name="Derks M.F."/>
            <person name="Anvar Y."/>
            <person name="Smit S."/>
            <person name="Van Straalen N."/>
            <person name="Roelofs D."/>
        </authorList>
    </citation>
    <scope>NUCLEOTIDE SEQUENCE [LARGE SCALE GENOMIC DNA]</scope>
    <source>
        <strain evidence="5 6">VU population</strain>
        <tissue evidence="5">Whole body</tissue>
    </source>
</reference>
<evidence type="ECO:0000313" key="5">
    <source>
        <dbReference type="EMBL" id="OXA57548.1"/>
    </source>
</evidence>
<dbReference type="PANTHER" id="PTHR12289:SF41">
    <property type="entry name" value="FAILED AXON CONNECTIONS-RELATED"/>
    <property type="match status" value="1"/>
</dbReference>
<dbReference type="Pfam" id="PF17172">
    <property type="entry name" value="GST_N_4"/>
    <property type="match status" value="1"/>
</dbReference>
<feature type="domain" description="Thioredoxin-like fold" evidence="4">
    <location>
        <begin position="121"/>
        <end position="213"/>
    </location>
</feature>